<sequence length="484" mass="51953">MNLTRRIRIQLAVFAAITLLAGAVMVFDYMQLPGRWFGIGRYQVILELPESAGLYKSSNVTYRGTEVGRVIAVRLTESGVAATLSLRSDIGIPANLTAEVHSQSAIGEQFVALLPRGVGGPDLKDGDVIPRSRTTIPPDINTLLDATNVGLQAIPRDNLRVAVDEAAIAVGGLGAEISRIVRGSTTLSIDAEHHLDEMTALIDRSKPVLDTQNDTSDAIQGWARHLATITGELRDRNADVAGILQTGPAAATAGQQLIDRLNVSLPVVLANLVSVGQVAVTYRDSVEQLLVLFPLGTQIMQGISTANRDTKQPYRGAFLDFNLNINLPPPCTTGFLPPQQIRTPSNVDFPDAPAGDLYCRIPQDAMFNVRGARNLPCVTRPGKRAPTVKMCESDEQYVPLNEGYNWKGDPNATYTGQAVPQQPGSTAPPAQPPPQASPPPIAAVEYDPATGTYIGPDGQMYTRSDLAGTPKDQTWQSMLLPPTR</sequence>
<dbReference type="PANTHER" id="PTHR33371">
    <property type="entry name" value="INTERMEMBRANE PHOSPHOLIPID TRANSPORT SYSTEM BINDING PROTEIN MLAD-RELATED"/>
    <property type="match status" value="1"/>
</dbReference>
<evidence type="ECO:0000256" key="1">
    <source>
        <dbReference type="SAM" id="MobiDB-lite"/>
    </source>
</evidence>
<dbReference type="Pfam" id="PF02470">
    <property type="entry name" value="MlaD"/>
    <property type="match status" value="1"/>
</dbReference>
<feature type="compositionally biased region" description="Pro residues" evidence="1">
    <location>
        <begin position="429"/>
        <end position="441"/>
    </location>
</feature>
<dbReference type="GO" id="GO:0005576">
    <property type="term" value="C:extracellular region"/>
    <property type="evidence" value="ECO:0007669"/>
    <property type="project" value="TreeGrafter"/>
</dbReference>
<feature type="region of interest" description="Disordered" evidence="1">
    <location>
        <begin position="402"/>
        <end position="484"/>
    </location>
</feature>
<organism evidence="4 5">
    <name type="scientific">Mycobacterium vicinigordonae</name>
    <dbReference type="NCBI Taxonomy" id="1719132"/>
    <lineage>
        <taxon>Bacteria</taxon>
        <taxon>Bacillati</taxon>
        <taxon>Actinomycetota</taxon>
        <taxon>Actinomycetes</taxon>
        <taxon>Mycobacteriales</taxon>
        <taxon>Mycobacteriaceae</taxon>
        <taxon>Mycobacterium</taxon>
    </lineage>
</organism>
<evidence type="ECO:0000259" key="2">
    <source>
        <dbReference type="Pfam" id="PF02470"/>
    </source>
</evidence>
<evidence type="ECO:0000313" key="4">
    <source>
        <dbReference type="EMBL" id="QLL06369.1"/>
    </source>
</evidence>
<reference evidence="4 5" key="2">
    <citation type="submission" date="2020-07" db="EMBL/GenBank/DDBJ databases">
        <authorList>
            <person name="Yu X."/>
        </authorList>
    </citation>
    <scope>NUCLEOTIDE SEQUENCE [LARGE SCALE GENOMIC DNA]</scope>
    <source>
        <strain evidence="5">24</strain>
    </source>
</reference>
<gene>
    <name evidence="4" type="ORF">H0P51_21850</name>
</gene>
<dbReference type="PANTHER" id="PTHR33371:SF16">
    <property type="entry name" value="MCE-FAMILY PROTEIN MCE3F"/>
    <property type="match status" value="1"/>
</dbReference>
<feature type="domain" description="Mammalian cell entry C-terminal" evidence="3">
    <location>
        <begin position="122"/>
        <end position="290"/>
    </location>
</feature>
<accession>A0A7D6DXT0</accession>
<dbReference type="InterPro" id="IPR024516">
    <property type="entry name" value="Mce_C"/>
</dbReference>
<proteinExistence type="predicted"/>
<dbReference type="InterPro" id="IPR005693">
    <property type="entry name" value="Mce"/>
</dbReference>
<name>A0A7D6DXT0_9MYCO</name>
<feature type="domain" description="Mce/MlaD" evidence="2">
    <location>
        <begin position="42"/>
        <end position="115"/>
    </location>
</feature>
<dbReference type="Proteomes" id="UP000510682">
    <property type="component" value="Chromosome"/>
</dbReference>
<dbReference type="InterPro" id="IPR052336">
    <property type="entry name" value="MlaD_Phospholipid_Transporter"/>
</dbReference>
<dbReference type="KEGG" id="mgor:H0P51_21850"/>
<reference evidence="5" key="3">
    <citation type="submission" date="2023-07" db="EMBL/GenBank/DDBJ databases">
        <title>Description of Mycobacterium gordonae subsp. intergordonae subsp.nov. and Mycobacterium gordonae subsp. gordonae subsp. nov.</title>
        <authorList>
            <person name="Huang H."/>
        </authorList>
    </citation>
    <scope>NUCLEOTIDE SEQUENCE [LARGE SCALE GENOMIC DNA]</scope>
    <source>
        <strain evidence="5">24</strain>
    </source>
</reference>
<protein>
    <submittedName>
        <fullName evidence="4">MCE family protein</fullName>
    </submittedName>
</protein>
<dbReference type="EMBL" id="CP059165">
    <property type="protein sequence ID" value="QLL06369.1"/>
    <property type="molecule type" value="Genomic_DNA"/>
</dbReference>
<evidence type="ECO:0000313" key="5">
    <source>
        <dbReference type="Proteomes" id="UP000510682"/>
    </source>
</evidence>
<evidence type="ECO:0000259" key="3">
    <source>
        <dbReference type="Pfam" id="PF11887"/>
    </source>
</evidence>
<dbReference type="InterPro" id="IPR003399">
    <property type="entry name" value="Mce/MlaD"/>
</dbReference>
<dbReference type="NCBIfam" id="TIGR00996">
    <property type="entry name" value="Mtu_fam_mce"/>
    <property type="match status" value="1"/>
</dbReference>
<reference evidence="5" key="1">
    <citation type="submission" date="2020-07" db="EMBL/GenBank/DDBJ databases">
        <title>Description of Mycobacterium gordonae subsp. intergordonae subsp.nov. and Mycobacterium gordonae subsp. gordonae subsp. nov.</title>
        <authorList>
            <person name="Yu X."/>
        </authorList>
    </citation>
    <scope>NUCLEOTIDE SEQUENCE [LARGE SCALE GENOMIC DNA]</scope>
    <source>
        <strain evidence="5">24</strain>
    </source>
</reference>
<dbReference type="RefSeq" id="WP_180914948.1">
    <property type="nucleotide sequence ID" value="NZ_CP059165.1"/>
</dbReference>
<keyword evidence="5" id="KW-1185">Reference proteome</keyword>
<dbReference type="Pfam" id="PF11887">
    <property type="entry name" value="Mce4_CUP1"/>
    <property type="match status" value="1"/>
</dbReference>
<dbReference type="AlphaFoldDB" id="A0A7D6DXT0"/>